<comment type="caution">
    <text evidence="1">The sequence shown here is derived from an EMBL/GenBank/DDBJ whole genome shotgun (WGS) entry which is preliminary data.</text>
</comment>
<dbReference type="EMBL" id="BAEQ01000024">
    <property type="protein sequence ID" value="GAC28391.1"/>
    <property type="molecule type" value="Genomic_DNA"/>
</dbReference>
<dbReference type="AlphaFoldDB" id="K6YWQ2"/>
<reference evidence="2" key="1">
    <citation type="journal article" date="2014" name="Environ. Microbiol.">
        <title>Comparative genomics of the marine bacterial genus Glaciecola reveals the high degree of genomic diversity and genomic characteristic for cold adaptation.</title>
        <authorList>
            <person name="Qin Q.L."/>
            <person name="Xie B.B."/>
            <person name="Yu Y."/>
            <person name="Shu Y.L."/>
            <person name="Rong J.C."/>
            <person name="Zhang Y.J."/>
            <person name="Zhao D.L."/>
            <person name="Chen X.L."/>
            <person name="Zhang X.Y."/>
            <person name="Chen B."/>
            <person name="Zhou B.C."/>
            <person name="Zhang Y.Z."/>
        </authorList>
    </citation>
    <scope>NUCLEOTIDE SEQUENCE [LARGE SCALE GENOMIC DNA]</scope>
    <source>
        <strain evidence="2">ACAM 615</strain>
    </source>
</reference>
<protein>
    <submittedName>
        <fullName evidence="1">Uncharacterized protein</fullName>
    </submittedName>
</protein>
<dbReference type="Proteomes" id="UP000006251">
    <property type="component" value="Unassembled WGS sequence"/>
</dbReference>
<organism evidence="1 2">
    <name type="scientific">Brumicola pallidula DSM 14239 = ACAM 615</name>
    <dbReference type="NCBI Taxonomy" id="1121922"/>
    <lineage>
        <taxon>Bacteria</taxon>
        <taxon>Pseudomonadati</taxon>
        <taxon>Pseudomonadota</taxon>
        <taxon>Gammaproteobacteria</taxon>
        <taxon>Alteromonadales</taxon>
        <taxon>Alteromonadaceae</taxon>
        <taxon>Brumicola</taxon>
    </lineage>
</organism>
<proteinExistence type="predicted"/>
<evidence type="ECO:0000313" key="2">
    <source>
        <dbReference type="Proteomes" id="UP000006251"/>
    </source>
</evidence>
<accession>K6YWQ2</accession>
<gene>
    <name evidence="1" type="ORF">GPAL_1524</name>
</gene>
<name>K6YWQ2_9ALTE</name>
<evidence type="ECO:0000313" key="1">
    <source>
        <dbReference type="EMBL" id="GAC28391.1"/>
    </source>
</evidence>
<sequence>MQSMAIVVAAVILLFCHQITLLAKYKSSPGETAVPFQQSFGGQILYFLVRF</sequence>
<keyword evidence="2" id="KW-1185">Reference proteome</keyword>